<dbReference type="EMBL" id="BBMM01000008">
    <property type="protein sequence ID" value="GAL01032.1"/>
    <property type="molecule type" value="Genomic_DNA"/>
</dbReference>
<gene>
    <name evidence="1" type="ORF">JCM19314_2232</name>
</gene>
<reference evidence="1 2" key="1">
    <citation type="journal article" date="2014" name="Genome Announc.">
        <title>Draft Genome Sequences of Marine Flavobacterium Nonlabens Strains NR17, NR24, NR27, NR32, NR33, and Ara13.</title>
        <authorList>
            <person name="Nakanishi M."/>
            <person name="Meirelles P."/>
            <person name="Suzuki R."/>
            <person name="Takatani N."/>
            <person name="Mino S."/>
            <person name="Suda W."/>
            <person name="Oshima K."/>
            <person name="Hattori M."/>
            <person name="Ohkuma M."/>
            <person name="Hosokawa M."/>
            <person name="Miyashita K."/>
            <person name="Thompson F.L."/>
            <person name="Niwa A."/>
            <person name="Sawabe T."/>
            <person name="Sawabe T."/>
        </authorList>
    </citation>
    <scope>NUCLEOTIDE SEQUENCE [LARGE SCALE GENOMIC DNA]</scope>
    <source>
        <strain evidence="2">JCM19314</strain>
    </source>
</reference>
<dbReference type="Proteomes" id="UP000029226">
    <property type="component" value="Unassembled WGS sequence"/>
</dbReference>
<comment type="caution">
    <text evidence="1">The sequence shown here is derived from an EMBL/GenBank/DDBJ whole genome shotgun (WGS) entry which is preliminary data.</text>
</comment>
<evidence type="ECO:0000313" key="1">
    <source>
        <dbReference type="EMBL" id="GAL01032.1"/>
    </source>
</evidence>
<name>A0A090R040_NONUL</name>
<accession>A0A090R040</accession>
<protein>
    <submittedName>
        <fullName evidence="1">Uncharacterized protein</fullName>
    </submittedName>
</protein>
<sequence>MSPYLIIEFPDREDSWVQFILNSKRDAKDLFDYYNLVNFEEAYNKHFSIIKKEAIKGTHRTLFLMKRNER</sequence>
<proteinExistence type="predicted"/>
<evidence type="ECO:0000313" key="2">
    <source>
        <dbReference type="Proteomes" id="UP000029226"/>
    </source>
</evidence>
<dbReference type="AlphaFoldDB" id="A0A090R040"/>
<organism evidence="1 2">
    <name type="scientific">Nonlabens ulvanivorans</name>
    <name type="common">Persicivirga ulvanivorans</name>
    <dbReference type="NCBI Taxonomy" id="906888"/>
    <lineage>
        <taxon>Bacteria</taxon>
        <taxon>Pseudomonadati</taxon>
        <taxon>Bacteroidota</taxon>
        <taxon>Flavobacteriia</taxon>
        <taxon>Flavobacteriales</taxon>
        <taxon>Flavobacteriaceae</taxon>
        <taxon>Nonlabens</taxon>
    </lineage>
</organism>